<protein>
    <submittedName>
        <fullName evidence="1">Uncharacterized protein J7T55_005455</fullName>
    </submittedName>
</protein>
<keyword evidence="2" id="KW-1185">Reference proteome</keyword>
<accession>A0ACB5RVY8</accession>
<name>A0ACB5RVY8_9PEZI</name>
<organism evidence="1 2">
    <name type="scientific">Neofusicoccum parvum</name>
    <dbReference type="NCBI Taxonomy" id="310453"/>
    <lineage>
        <taxon>Eukaryota</taxon>
        <taxon>Fungi</taxon>
        <taxon>Dikarya</taxon>
        <taxon>Ascomycota</taxon>
        <taxon>Pezizomycotina</taxon>
        <taxon>Dothideomycetes</taxon>
        <taxon>Dothideomycetes incertae sedis</taxon>
        <taxon>Botryosphaeriales</taxon>
        <taxon>Botryosphaeriaceae</taxon>
        <taxon>Neofusicoccum</taxon>
    </lineage>
</organism>
<comment type="caution">
    <text evidence="1">The sequence shown here is derived from an EMBL/GenBank/DDBJ whole genome shotgun (WGS) entry which is preliminary data.</text>
</comment>
<dbReference type="EMBL" id="BSXG01000014">
    <property type="protein sequence ID" value="GME24673.1"/>
    <property type="molecule type" value="Genomic_DNA"/>
</dbReference>
<dbReference type="Proteomes" id="UP001165186">
    <property type="component" value="Unassembled WGS sequence"/>
</dbReference>
<evidence type="ECO:0000313" key="1">
    <source>
        <dbReference type="EMBL" id="GME24673.1"/>
    </source>
</evidence>
<reference evidence="1" key="1">
    <citation type="submission" date="2024-09" db="EMBL/GenBank/DDBJ databases">
        <title>Draft Genome Sequences of Neofusicoccum parvum.</title>
        <authorList>
            <person name="Ashida A."/>
            <person name="Camagna M."/>
            <person name="Tanaka A."/>
            <person name="Takemoto D."/>
        </authorList>
    </citation>
    <scope>NUCLEOTIDE SEQUENCE</scope>
    <source>
        <strain evidence="1">PPO83</strain>
    </source>
</reference>
<sequence length="211" mass="24087">MDQAQKPQLLPMEEADLEEAARMEVYGNPEDDMQRILFERIRTPAGVAGILERRRKIFRNEPSATFLKVIDPVTQDIMAWATWYLCPERTEEEVAKGFDIPEWPLPAFYRQLGGVRHEIMQGRPHYVLGMIVTDPNYRRRGAANMLLQWGAARADEAGVDIYIESSIAGRPLYESFGCRTLRVVEFDMAQLGYQGVDVHTIMLRPAQAKAS</sequence>
<gene>
    <name evidence="1" type="primary">g6931</name>
    <name evidence="1" type="ORF">NpPPO83_00006931</name>
</gene>
<proteinExistence type="predicted"/>
<evidence type="ECO:0000313" key="2">
    <source>
        <dbReference type="Proteomes" id="UP001165186"/>
    </source>
</evidence>